<dbReference type="AlphaFoldDB" id="A0A085WVP0"/>
<gene>
    <name evidence="1" type="ORF">DB31_0014</name>
</gene>
<reference evidence="1 2" key="1">
    <citation type="submission" date="2014-04" db="EMBL/GenBank/DDBJ databases">
        <title>Genome assembly of Hyalangium minutum DSM 14724.</title>
        <authorList>
            <person name="Sharma G."/>
            <person name="Subramanian S."/>
        </authorList>
    </citation>
    <scope>NUCLEOTIDE SEQUENCE [LARGE SCALE GENOMIC DNA]</scope>
    <source>
        <strain evidence="1 2">DSM 14724</strain>
    </source>
</reference>
<accession>A0A085WVP0</accession>
<keyword evidence="2" id="KW-1185">Reference proteome</keyword>
<evidence type="ECO:0000313" key="2">
    <source>
        <dbReference type="Proteomes" id="UP000028725"/>
    </source>
</evidence>
<proteinExistence type="predicted"/>
<name>A0A085WVP0_9BACT</name>
<evidence type="ECO:0000313" key="1">
    <source>
        <dbReference type="EMBL" id="KFE71753.1"/>
    </source>
</evidence>
<protein>
    <submittedName>
        <fullName evidence="1">Uncharacterized protein</fullName>
    </submittedName>
</protein>
<sequence>MAVFLGAYFGGALAATELGNFPVPVLGAGAGHVLGWYSALGIFRSSMTPPTRQECGTDAPEGR</sequence>
<dbReference type="Proteomes" id="UP000028725">
    <property type="component" value="Unassembled WGS sequence"/>
</dbReference>
<dbReference type="EMBL" id="JMCB01000001">
    <property type="protein sequence ID" value="KFE71753.1"/>
    <property type="molecule type" value="Genomic_DNA"/>
</dbReference>
<comment type="caution">
    <text evidence="1">The sequence shown here is derived from an EMBL/GenBank/DDBJ whole genome shotgun (WGS) entry which is preliminary data.</text>
</comment>
<organism evidence="1 2">
    <name type="scientific">Hyalangium minutum</name>
    <dbReference type="NCBI Taxonomy" id="394096"/>
    <lineage>
        <taxon>Bacteria</taxon>
        <taxon>Pseudomonadati</taxon>
        <taxon>Myxococcota</taxon>
        <taxon>Myxococcia</taxon>
        <taxon>Myxococcales</taxon>
        <taxon>Cystobacterineae</taxon>
        <taxon>Archangiaceae</taxon>
        <taxon>Hyalangium</taxon>
    </lineage>
</organism>